<dbReference type="EMBL" id="JAVDTR010000012">
    <property type="protein sequence ID" value="MDR6725717.1"/>
    <property type="molecule type" value="Genomic_DNA"/>
</dbReference>
<dbReference type="RefSeq" id="WP_310143138.1">
    <property type="nucleotide sequence ID" value="NZ_JAVDTR010000012.1"/>
</dbReference>
<feature type="compositionally biased region" description="Basic and acidic residues" evidence="1">
    <location>
        <begin position="8"/>
        <end position="23"/>
    </location>
</feature>
<reference evidence="2" key="1">
    <citation type="submission" date="2023-07" db="EMBL/GenBank/DDBJ databases">
        <title>Sorghum-associated microbial communities from plants grown in Nebraska, USA.</title>
        <authorList>
            <person name="Schachtman D."/>
        </authorList>
    </citation>
    <scope>NUCLEOTIDE SEQUENCE</scope>
    <source>
        <strain evidence="2">BE80</strain>
    </source>
</reference>
<gene>
    <name evidence="2" type="ORF">J2W91_004219</name>
</gene>
<comment type="caution">
    <text evidence="2">The sequence shown here is derived from an EMBL/GenBank/DDBJ whole genome shotgun (WGS) entry which is preliminary data.</text>
</comment>
<accession>A0AAP5H4I7</accession>
<evidence type="ECO:0000313" key="2">
    <source>
        <dbReference type="EMBL" id="MDR6725717.1"/>
    </source>
</evidence>
<dbReference type="AlphaFoldDB" id="A0AAP5H4I7"/>
<dbReference type="Proteomes" id="UP001254832">
    <property type="component" value="Unassembled WGS sequence"/>
</dbReference>
<protein>
    <submittedName>
        <fullName evidence="2">Uncharacterized protein</fullName>
    </submittedName>
</protein>
<organism evidence="2 3">
    <name type="scientific">Paenibacillus amylolyticus</name>
    <dbReference type="NCBI Taxonomy" id="1451"/>
    <lineage>
        <taxon>Bacteria</taxon>
        <taxon>Bacillati</taxon>
        <taxon>Bacillota</taxon>
        <taxon>Bacilli</taxon>
        <taxon>Bacillales</taxon>
        <taxon>Paenibacillaceae</taxon>
        <taxon>Paenibacillus</taxon>
    </lineage>
</organism>
<proteinExistence type="predicted"/>
<evidence type="ECO:0000256" key="1">
    <source>
        <dbReference type="SAM" id="MobiDB-lite"/>
    </source>
</evidence>
<sequence length="129" mass="15030">MTDVPDNSNHERDDHNEFGEHSTRPIHLTQGEINALEKAIMYLKFECNETDSLLYAGSPLLNSVLEKARDASRFGEFAKDFHSRPNEYAETFMRDKLERSYAEELAPRERSTVQKDEILRTCMFPYPVK</sequence>
<feature type="region of interest" description="Disordered" evidence="1">
    <location>
        <begin position="1"/>
        <end position="26"/>
    </location>
</feature>
<evidence type="ECO:0000313" key="3">
    <source>
        <dbReference type="Proteomes" id="UP001254832"/>
    </source>
</evidence>
<name>A0AAP5H4I7_PAEAM</name>